<name>A0ABV8GJZ9_9ACTN</name>
<comment type="caution">
    <text evidence="1">The sequence shown here is derived from an EMBL/GenBank/DDBJ whole genome shotgun (WGS) entry which is preliminary data.</text>
</comment>
<accession>A0ABV8GJZ9</accession>
<sequence>MSSRRSTPPKIGGFEWDRELAALGVDRAVVDEELGWVLDGRSTAEVDPHSVYFDSVPAGVVAATWVLLHQEQPSYGTLMYLQFVWSDADEYLRAWIVRQFAAMLVHGPPPVAESAEYGLWVDYFETPSDAREVFPSLAGQLPHSHWPRLLSAAGPVPWTVKRTVFTEAAEVPALHAALAKGIAGSFYDVYGNVDAVEAARLLESIRVADDDLRSALTEATTQPLLLRSGAAILVDDPAWEHPGSFLLEATVSAGRQRWVPGSELVVDGTVYGKLRHWDFPFDESLAHRVVPVPPLHGDCLHRVEAPPEHAQVLANRDLEAWPSGLREHVMRNIDVDGDAEDTRQK</sequence>
<evidence type="ECO:0000313" key="1">
    <source>
        <dbReference type="EMBL" id="MFC4012494.1"/>
    </source>
</evidence>
<proteinExistence type="predicted"/>
<gene>
    <name evidence="1" type="ORF">ACFOY2_35025</name>
</gene>
<reference evidence="2" key="1">
    <citation type="journal article" date="2019" name="Int. J. Syst. Evol. Microbiol.">
        <title>The Global Catalogue of Microorganisms (GCM) 10K type strain sequencing project: providing services to taxonomists for standard genome sequencing and annotation.</title>
        <authorList>
            <consortium name="The Broad Institute Genomics Platform"/>
            <consortium name="The Broad Institute Genome Sequencing Center for Infectious Disease"/>
            <person name="Wu L."/>
            <person name="Ma J."/>
        </authorList>
    </citation>
    <scope>NUCLEOTIDE SEQUENCE [LARGE SCALE GENOMIC DNA]</scope>
    <source>
        <strain evidence="2">TBRC 1276</strain>
    </source>
</reference>
<keyword evidence="2" id="KW-1185">Reference proteome</keyword>
<organism evidence="1 2">
    <name type="scientific">Nonomuraea purpurea</name>
    <dbReference type="NCBI Taxonomy" id="1849276"/>
    <lineage>
        <taxon>Bacteria</taxon>
        <taxon>Bacillati</taxon>
        <taxon>Actinomycetota</taxon>
        <taxon>Actinomycetes</taxon>
        <taxon>Streptosporangiales</taxon>
        <taxon>Streptosporangiaceae</taxon>
        <taxon>Nonomuraea</taxon>
    </lineage>
</organism>
<dbReference type="RefSeq" id="WP_379532393.1">
    <property type="nucleotide sequence ID" value="NZ_JBHSBI010000021.1"/>
</dbReference>
<dbReference type="EMBL" id="JBHSBI010000021">
    <property type="protein sequence ID" value="MFC4012494.1"/>
    <property type="molecule type" value="Genomic_DNA"/>
</dbReference>
<evidence type="ECO:0000313" key="2">
    <source>
        <dbReference type="Proteomes" id="UP001595851"/>
    </source>
</evidence>
<protein>
    <submittedName>
        <fullName evidence="1">Uncharacterized protein</fullName>
    </submittedName>
</protein>
<dbReference type="Proteomes" id="UP001595851">
    <property type="component" value="Unassembled WGS sequence"/>
</dbReference>